<organism evidence="1">
    <name type="scientific">Solanum chacoense</name>
    <name type="common">Chaco potato</name>
    <dbReference type="NCBI Taxonomy" id="4108"/>
    <lineage>
        <taxon>Eukaryota</taxon>
        <taxon>Viridiplantae</taxon>
        <taxon>Streptophyta</taxon>
        <taxon>Embryophyta</taxon>
        <taxon>Tracheophyta</taxon>
        <taxon>Spermatophyta</taxon>
        <taxon>Magnoliopsida</taxon>
        <taxon>eudicotyledons</taxon>
        <taxon>Gunneridae</taxon>
        <taxon>Pentapetalae</taxon>
        <taxon>asterids</taxon>
        <taxon>lamiids</taxon>
        <taxon>Solanales</taxon>
        <taxon>Solanaceae</taxon>
        <taxon>Solanoideae</taxon>
        <taxon>Solaneae</taxon>
        <taxon>Solanum</taxon>
    </lineage>
</organism>
<accession>A0A0V0HJ90</accession>
<proteinExistence type="predicted"/>
<sequence>MTTKRVDPMERDYNEYLTSKVRKKITSNLSRGYKELIFFEKGILQNHTAIQVQGDNFPIYINR</sequence>
<protein>
    <submittedName>
        <fullName evidence="1">Putative ovule protein</fullName>
    </submittedName>
</protein>
<dbReference type="EMBL" id="GEDG01019150">
    <property type="protein sequence ID" value="JAP20183.1"/>
    <property type="molecule type" value="Transcribed_RNA"/>
</dbReference>
<name>A0A0V0HJ90_SOLCH</name>
<evidence type="ECO:0000313" key="1">
    <source>
        <dbReference type="EMBL" id="JAP20183.1"/>
    </source>
</evidence>
<dbReference type="AlphaFoldDB" id="A0A0V0HJ90"/>
<reference evidence="1" key="1">
    <citation type="submission" date="2015-12" db="EMBL/GenBank/DDBJ databases">
        <title>Gene expression during late stages of embryo sac development: a critical building block for successful pollen-pistil interactions.</title>
        <authorList>
            <person name="Liu Y."/>
            <person name="Joly V."/>
            <person name="Sabar M."/>
            <person name="Matton D.P."/>
        </authorList>
    </citation>
    <scope>NUCLEOTIDE SEQUENCE</scope>
</reference>